<organism evidence="1 2">
    <name type="scientific">Sinanodonta woodiana</name>
    <name type="common">Chinese pond mussel</name>
    <name type="synonym">Anodonta woodiana</name>
    <dbReference type="NCBI Taxonomy" id="1069815"/>
    <lineage>
        <taxon>Eukaryota</taxon>
        <taxon>Metazoa</taxon>
        <taxon>Spiralia</taxon>
        <taxon>Lophotrochozoa</taxon>
        <taxon>Mollusca</taxon>
        <taxon>Bivalvia</taxon>
        <taxon>Autobranchia</taxon>
        <taxon>Heteroconchia</taxon>
        <taxon>Palaeoheterodonta</taxon>
        <taxon>Unionida</taxon>
        <taxon>Unionoidea</taxon>
        <taxon>Unionidae</taxon>
        <taxon>Unioninae</taxon>
        <taxon>Sinanodonta</taxon>
    </lineage>
</organism>
<dbReference type="AlphaFoldDB" id="A0ABD3TK91"/>
<comment type="caution">
    <text evidence="1">The sequence shown here is derived from an EMBL/GenBank/DDBJ whole genome shotgun (WGS) entry which is preliminary data.</text>
</comment>
<gene>
    <name evidence="1" type="ORF">ACJMK2_022784</name>
</gene>
<name>A0ABD3TK91_SINWO</name>
<evidence type="ECO:0000313" key="2">
    <source>
        <dbReference type="Proteomes" id="UP001634394"/>
    </source>
</evidence>
<dbReference type="EMBL" id="JBJQND010000018">
    <property type="protein sequence ID" value="KAL3837425.1"/>
    <property type="molecule type" value="Genomic_DNA"/>
</dbReference>
<reference evidence="1 2" key="1">
    <citation type="submission" date="2024-11" db="EMBL/GenBank/DDBJ databases">
        <title>Chromosome-level genome assembly of the freshwater bivalve Anodonta woodiana.</title>
        <authorList>
            <person name="Chen X."/>
        </authorList>
    </citation>
    <scope>NUCLEOTIDE SEQUENCE [LARGE SCALE GENOMIC DNA]</scope>
    <source>
        <strain evidence="1">MN2024</strain>
        <tissue evidence="1">Gills</tissue>
    </source>
</reference>
<protein>
    <submittedName>
        <fullName evidence="1">Uncharacterized protein</fullName>
    </submittedName>
</protein>
<dbReference type="Proteomes" id="UP001634394">
    <property type="component" value="Unassembled WGS sequence"/>
</dbReference>
<sequence length="148" mass="16729">MEIHTYSCISLIEECCNRQHRTRTQQSINLSSNVDAKGVDNLEEAYYGYDPSSIPDVAEDHNVEYTVDPHKILKYIVFENSLMEHLDPCPKCTRTYLQHHSCNIGNFWCEDLLSVGLSHTLDKSTTASFHVMGKVIVEAAVSQVATVH</sequence>
<accession>A0ABD3TK91</accession>
<proteinExistence type="predicted"/>
<keyword evidence="2" id="KW-1185">Reference proteome</keyword>
<evidence type="ECO:0000313" key="1">
    <source>
        <dbReference type="EMBL" id="KAL3837425.1"/>
    </source>
</evidence>